<gene>
    <name evidence="4" type="ORF">AMJ39_09335</name>
</gene>
<dbReference type="InterPro" id="IPR052911">
    <property type="entry name" value="Corrinoid_activation_enz"/>
</dbReference>
<dbReference type="Pfam" id="PF17651">
    <property type="entry name" value="Raco_middle"/>
    <property type="match status" value="1"/>
</dbReference>
<feature type="region of interest" description="Disordered" evidence="1">
    <location>
        <begin position="1"/>
        <end position="80"/>
    </location>
</feature>
<organism evidence="4 5">
    <name type="scientific">candidate division TA06 bacterium DG_24</name>
    <dbReference type="NCBI Taxonomy" id="1703770"/>
    <lineage>
        <taxon>Bacteria</taxon>
        <taxon>Bacteria division TA06</taxon>
    </lineage>
</organism>
<dbReference type="EMBL" id="LIZS01000098">
    <property type="protein sequence ID" value="KPJ51774.1"/>
    <property type="molecule type" value="Genomic_DNA"/>
</dbReference>
<sequence length="531" mass="54839">MYVGRSPRVSAGVGESGDACSVITDRGADSGDVYGVITAHGAASGDDERESAGNEAESAGGADERAGDEGESADNGDMSREKHGVVADHDNVVADRHGPGERYGVAFDIGTTNIEAVLVSLPAGTGHGRRTPGGAGVARGVRAGAELARRQMSNPQSKYGTDILSRIVAARDPDVARELHTMVIGALDSLLGHVVGEAAAVSDVPLRVARLVAVGNPAMYAFLRGISGEALAHPPYDLGITDDVTVPARDLFSSIDDSGSAASLVLERDALFYIPAPIASFCGSDALGLILATGIDRARTVKLAIDIGTNGEIALSDGKTIRIASVASGPAFEGGHLSCGMAAVEGAIYRVDRSDGGLSYRVIGGGSPRGVCGSGVIDLLAELVRAGTIDANGLFPRRTGHALAPGVRLSQDDVAAVQLAKAAFAGGILTLVERAKKRASAIRRVWVSGRFGSYLNPENAQAIGLLPPGIDPRCVELVGNGALEGAKLLLEERTKRRVASVREKMKHVPLSGSARFNRHFVAHMRFPGRAG</sequence>
<accession>A0A0S7WNM8</accession>
<dbReference type="InterPro" id="IPR041414">
    <property type="entry name" value="Raco-like_middle"/>
</dbReference>
<dbReference type="PANTHER" id="PTHR42895">
    <property type="entry name" value="IRON-SULFUR CLUSTER-BINDING PROTEIN-RELATED"/>
    <property type="match status" value="1"/>
</dbReference>
<dbReference type="STRING" id="1703770.AMJ39_09335"/>
<reference evidence="4 5" key="1">
    <citation type="journal article" date="2015" name="Microbiome">
        <title>Genomic resolution of linkages in carbon, nitrogen, and sulfur cycling among widespread estuary sediment bacteria.</title>
        <authorList>
            <person name="Baker B.J."/>
            <person name="Lazar C.S."/>
            <person name="Teske A.P."/>
            <person name="Dick G.J."/>
        </authorList>
    </citation>
    <scope>NUCLEOTIDE SEQUENCE [LARGE SCALE GENOMIC DNA]</scope>
    <source>
        <strain evidence="4">DG_24</strain>
    </source>
</reference>
<proteinExistence type="predicted"/>
<evidence type="ECO:0008006" key="6">
    <source>
        <dbReference type="Google" id="ProtNLM"/>
    </source>
</evidence>
<dbReference type="Gene3D" id="3.30.420.480">
    <property type="entry name" value="Domain of unknown function (DUF4445)"/>
    <property type="match status" value="1"/>
</dbReference>
<feature type="domain" description="RACo C-terminal" evidence="2">
    <location>
        <begin position="301"/>
        <end position="528"/>
    </location>
</feature>
<protein>
    <recommendedName>
        <fullName evidence="6">RACo C-terminal domain-containing protein</fullName>
    </recommendedName>
</protein>
<dbReference type="AlphaFoldDB" id="A0A0S7WNM8"/>
<evidence type="ECO:0000313" key="5">
    <source>
        <dbReference type="Proteomes" id="UP000052008"/>
    </source>
</evidence>
<dbReference type="InterPro" id="IPR027980">
    <property type="entry name" value="RACo_C"/>
</dbReference>
<evidence type="ECO:0000313" key="4">
    <source>
        <dbReference type="EMBL" id="KPJ51774.1"/>
    </source>
</evidence>
<dbReference type="InterPro" id="IPR042259">
    <property type="entry name" value="Raco-like_middle_sf"/>
</dbReference>
<dbReference type="Proteomes" id="UP000052008">
    <property type="component" value="Unassembled WGS sequence"/>
</dbReference>
<name>A0A0S7WNM8_UNCT6</name>
<dbReference type="Pfam" id="PF14574">
    <property type="entry name" value="RACo_C_ter"/>
    <property type="match status" value="1"/>
</dbReference>
<dbReference type="PANTHER" id="PTHR42895:SF1">
    <property type="entry name" value="IRON-SULFUR CLUSTER PROTEIN"/>
    <property type="match status" value="1"/>
</dbReference>
<evidence type="ECO:0000259" key="3">
    <source>
        <dbReference type="Pfam" id="PF17651"/>
    </source>
</evidence>
<evidence type="ECO:0000256" key="1">
    <source>
        <dbReference type="SAM" id="MobiDB-lite"/>
    </source>
</evidence>
<evidence type="ECO:0000259" key="2">
    <source>
        <dbReference type="Pfam" id="PF14574"/>
    </source>
</evidence>
<feature type="domain" description="RACo-like middle region" evidence="3">
    <location>
        <begin position="142"/>
        <end position="297"/>
    </location>
</feature>
<comment type="caution">
    <text evidence="4">The sequence shown here is derived from an EMBL/GenBank/DDBJ whole genome shotgun (WGS) entry which is preliminary data.</text>
</comment>